<feature type="region of interest" description="Disordered" evidence="1">
    <location>
        <begin position="134"/>
        <end position="155"/>
    </location>
</feature>
<keyword evidence="3" id="KW-1185">Reference proteome</keyword>
<dbReference type="Proteomes" id="UP001219525">
    <property type="component" value="Unassembled WGS sequence"/>
</dbReference>
<feature type="compositionally biased region" description="Polar residues" evidence="1">
    <location>
        <begin position="134"/>
        <end position="148"/>
    </location>
</feature>
<dbReference type="EMBL" id="JARJCW010000106">
    <property type="protein sequence ID" value="KAJ7193620.1"/>
    <property type="molecule type" value="Genomic_DNA"/>
</dbReference>
<evidence type="ECO:0000256" key="1">
    <source>
        <dbReference type="SAM" id="MobiDB-lite"/>
    </source>
</evidence>
<proteinExistence type="predicted"/>
<organism evidence="2 3">
    <name type="scientific">Mycena pura</name>
    <dbReference type="NCBI Taxonomy" id="153505"/>
    <lineage>
        <taxon>Eukaryota</taxon>
        <taxon>Fungi</taxon>
        <taxon>Dikarya</taxon>
        <taxon>Basidiomycota</taxon>
        <taxon>Agaricomycotina</taxon>
        <taxon>Agaricomycetes</taxon>
        <taxon>Agaricomycetidae</taxon>
        <taxon>Agaricales</taxon>
        <taxon>Marasmiineae</taxon>
        <taxon>Mycenaceae</taxon>
        <taxon>Mycena</taxon>
    </lineage>
</organism>
<sequence length="190" mass="21137">MLSSRSFRYQRWQMKPGAEFSPLMRLVTYNLRYDPRPDNITVQQLDALPDPLVLPGYQRRSGEPPWSLRRQEHALRPVALSRGGTGGQKLTVPHLDDRSEAQRRHAASMVLARARYEATTTGCPVFTLGEFNNSSMPSSRQMTLTRSSPPEGRDAGAYEIATGARAPDPLPADFAAKYALFPNSRCTTSA</sequence>
<dbReference type="AlphaFoldDB" id="A0AAD6Y6K4"/>
<evidence type="ECO:0000313" key="3">
    <source>
        <dbReference type="Proteomes" id="UP001219525"/>
    </source>
</evidence>
<accession>A0AAD6Y6K4</accession>
<evidence type="ECO:0000313" key="2">
    <source>
        <dbReference type="EMBL" id="KAJ7193620.1"/>
    </source>
</evidence>
<gene>
    <name evidence="2" type="ORF">GGX14DRAFT_588245</name>
</gene>
<comment type="caution">
    <text evidence="2">The sequence shown here is derived from an EMBL/GenBank/DDBJ whole genome shotgun (WGS) entry which is preliminary data.</text>
</comment>
<protein>
    <submittedName>
        <fullName evidence="2">Uncharacterized protein</fullName>
    </submittedName>
</protein>
<reference evidence="2" key="1">
    <citation type="submission" date="2023-03" db="EMBL/GenBank/DDBJ databases">
        <title>Massive genome expansion in bonnet fungi (Mycena s.s.) driven by repeated elements and novel gene families across ecological guilds.</title>
        <authorList>
            <consortium name="Lawrence Berkeley National Laboratory"/>
            <person name="Harder C.B."/>
            <person name="Miyauchi S."/>
            <person name="Viragh M."/>
            <person name="Kuo A."/>
            <person name="Thoen E."/>
            <person name="Andreopoulos B."/>
            <person name="Lu D."/>
            <person name="Skrede I."/>
            <person name="Drula E."/>
            <person name="Henrissat B."/>
            <person name="Morin E."/>
            <person name="Kohler A."/>
            <person name="Barry K."/>
            <person name="LaButti K."/>
            <person name="Morin E."/>
            <person name="Salamov A."/>
            <person name="Lipzen A."/>
            <person name="Mereny Z."/>
            <person name="Hegedus B."/>
            <person name="Baldrian P."/>
            <person name="Stursova M."/>
            <person name="Weitz H."/>
            <person name="Taylor A."/>
            <person name="Grigoriev I.V."/>
            <person name="Nagy L.G."/>
            <person name="Martin F."/>
            <person name="Kauserud H."/>
        </authorList>
    </citation>
    <scope>NUCLEOTIDE SEQUENCE</scope>
    <source>
        <strain evidence="2">9144</strain>
    </source>
</reference>
<name>A0AAD6Y6K4_9AGAR</name>